<dbReference type="EMBL" id="JAPDNT010000001">
    <property type="protein sequence ID" value="MCW3473729.1"/>
    <property type="molecule type" value="Genomic_DNA"/>
</dbReference>
<sequence length="214" mass="21336">MPLGIVVGLAAEARIARGLGDVEIGGGLPAGAEAAAERLVARGATALLSFGLAGGLDPNLRPGALVVPATVLEAGCRYPTDAALTQALGGTTAGLLLAGEAVVADAGRKLHLSQATSASAVDLESGAVARVARRHGLPFAVLRAVCDPAERTLPPAALIALDQSGAIGLLRVLGSVARRPWQVPGLIRLALDAAHARRSLVGAAGLLARRMLGA</sequence>
<dbReference type="AlphaFoldDB" id="A0AA41YHW2"/>
<dbReference type="PANTHER" id="PTHR46832">
    <property type="entry name" value="5'-METHYLTHIOADENOSINE/S-ADENOSYLHOMOCYSTEINE NUCLEOSIDASE"/>
    <property type="match status" value="1"/>
</dbReference>
<dbReference type="Gene3D" id="3.40.50.1580">
    <property type="entry name" value="Nucleoside phosphorylase domain"/>
    <property type="match status" value="1"/>
</dbReference>
<dbReference type="SUPFAM" id="SSF53167">
    <property type="entry name" value="Purine and uridine phosphorylases"/>
    <property type="match status" value="1"/>
</dbReference>
<dbReference type="GO" id="GO:0009116">
    <property type="term" value="P:nucleoside metabolic process"/>
    <property type="evidence" value="ECO:0007669"/>
    <property type="project" value="InterPro"/>
</dbReference>
<dbReference type="NCBIfam" id="TIGR03468">
    <property type="entry name" value="HpnG"/>
    <property type="match status" value="1"/>
</dbReference>
<dbReference type="GO" id="GO:0005829">
    <property type="term" value="C:cytosol"/>
    <property type="evidence" value="ECO:0007669"/>
    <property type="project" value="TreeGrafter"/>
</dbReference>
<dbReference type="InterPro" id="IPR017831">
    <property type="entry name" value="Hopanoid-assoc_phosphoryl_HpnG"/>
</dbReference>
<dbReference type="Proteomes" id="UP001165679">
    <property type="component" value="Unassembled WGS sequence"/>
</dbReference>
<dbReference type="Pfam" id="PF01048">
    <property type="entry name" value="PNP_UDP_1"/>
    <property type="match status" value="1"/>
</dbReference>
<name>A0AA41YHW2_9PROT</name>
<evidence type="ECO:0000259" key="1">
    <source>
        <dbReference type="Pfam" id="PF01048"/>
    </source>
</evidence>
<reference evidence="2" key="1">
    <citation type="submission" date="2022-09" db="EMBL/GenBank/DDBJ databases">
        <title>Rhodovastum sp. nov. RN2-1 isolated from soil in Seongnam, South Korea.</title>
        <authorList>
            <person name="Le N.T."/>
        </authorList>
    </citation>
    <scope>NUCLEOTIDE SEQUENCE</scope>
    <source>
        <strain evidence="2">RN2-1</strain>
    </source>
</reference>
<evidence type="ECO:0000313" key="2">
    <source>
        <dbReference type="EMBL" id="MCW3473729.1"/>
    </source>
</evidence>
<dbReference type="InterPro" id="IPR000845">
    <property type="entry name" value="Nucleoside_phosphorylase_d"/>
</dbReference>
<dbReference type="GO" id="GO:0008782">
    <property type="term" value="F:adenosylhomocysteine nucleosidase activity"/>
    <property type="evidence" value="ECO:0007669"/>
    <property type="project" value="TreeGrafter"/>
</dbReference>
<dbReference type="GO" id="GO:0008930">
    <property type="term" value="F:methylthioadenosine nucleosidase activity"/>
    <property type="evidence" value="ECO:0007669"/>
    <property type="project" value="TreeGrafter"/>
</dbReference>
<comment type="caution">
    <text evidence="2">The sequence shown here is derived from an EMBL/GenBank/DDBJ whole genome shotgun (WGS) entry which is preliminary data.</text>
</comment>
<protein>
    <recommendedName>
        <fullName evidence="1">Nucleoside phosphorylase domain-containing protein</fullName>
    </recommendedName>
</protein>
<proteinExistence type="predicted"/>
<accession>A0AA41YHW2</accession>
<dbReference type="GO" id="GO:0019284">
    <property type="term" value="P:L-methionine salvage from S-adenosylmethionine"/>
    <property type="evidence" value="ECO:0007669"/>
    <property type="project" value="TreeGrafter"/>
</dbReference>
<feature type="domain" description="Nucleoside phosphorylase" evidence="1">
    <location>
        <begin position="31"/>
        <end position="151"/>
    </location>
</feature>
<organism evidence="2 3">
    <name type="scientific">Limobrevibacterium gyesilva</name>
    <dbReference type="NCBI Taxonomy" id="2991712"/>
    <lineage>
        <taxon>Bacteria</taxon>
        <taxon>Pseudomonadati</taxon>
        <taxon>Pseudomonadota</taxon>
        <taxon>Alphaproteobacteria</taxon>
        <taxon>Acetobacterales</taxon>
        <taxon>Acetobacteraceae</taxon>
        <taxon>Limobrevibacterium</taxon>
    </lineage>
</organism>
<dbReference type="InterPro" id="IPR035994">
    <property type="entry name" value="Nucleoside_phosphorylase_sf"/>
</dbReference>
<reference evidence="2" key="2">
    <citation type="submission" date="2022-10" db="EMBL/GenBank/DDBJ databases">
        <authorList>
            <person name="Trinh H.N."/>
        </authorList>
    </citation>
    <scope>NUCLEOTIDE SEQUENCE</scope>
    <source>
        <strain evidence="2">RN2-1</strain>
    </source>
</reference>
<dbReference type="PANTHER" id="PTHR46832:SF1">
    <property type="entry name" value="5'-METHYLTHIOADENOSINE_S-ADENOSYLHOMOCYSTEINE NUCLEOSIDASE"/>
    <property type="match status" value="1"/>
</dbReference>
<evidence type="ECO:0000313" key="3">
    <source>
        <dbReference type="Proteomes" id="UP001165679"/>
    </source>
</evidence>
<dbReference type="RefSeq" id="WP_264712299.1">
    <property type="nucleotide sequence ID" value="NZ_JAPDNT010000001.1"/>
</dbReference>
<keyword evidence="3" id="KW-1185">Reference proteome</keyword>
<gene>
    <name evidence="2" type="ORF">OL599_03995</name>
</gene>